<evidence type="ECO:0000313" key="13">
    <source>
        <dbReference type="EMBL" id="MCM1992422.1"/>
    </source>
</evidence>
<proteinExistence type="predicted"/>
<dbReference type="InterPro" id="IPR036890">
    <property type="entry name" value="HATPase_C_sf"/>
</dbReference>
<dbReference type="InterPro" id="IPR003594">
    <property type="entry name" value="HATPase_dom"/>
</dbReference>
<comment type="catalytic activity">
    <reaction evidence="1">
        <text>ATP + protein L-histidine = ADP + protein N-phospho-L-histidine.</text>
        <dbReference type="EC" id="2.7.13.3"/>
    </reaction>
</comment>
<dbReference type="GO" id="GO:0000155">
    <property type="term" value="F:phosphorelay sensor kinase activity"/>
    <property type="evidence" value="ECO:0007669"/>
    <property type="project" value="InterPro"/>
</dbReference>
<evidence type="ECO:0000256" key="8">
    <source>
        <dbReference type="ARBA" id="ARBA00022989"/>
    </source>
</evidence>
<keyword evidence="8 11" id="KW-1133">Transmembrane helix</keyword>
<organism evidence="13 14">
    <name type="scientific">Oceanirhabdus seepicola</name>
    <dbReference type="NCBI Taxonomy" id="2828781"/>
    <lineage>
        <taxon>Bacteria</taxon>
        <taxon>Bacillati</taxon>
        <taxon>Bacillota</taxon>
        <taxon>Clostridia</taxon>
        <taxon>Eubacteriales</taxon>
        <taxon>Clostridiaceae</taxon>
        <taxon>Oceanirhabdus</taxon>
    </lineage>
</organism>
<keyword evidence="4" id="KW-0597">Phosphoprotein</keyword>
<dbReference type="PANTHER" id="PTHR45528:SF8">
    <property type="entry name" value="HISTIDINE KINASE"/>
    <property type="match status" value="1"/>
</dbReference>
<keyword evidence="10 11" id="KW-0472">Membrane</keyword>
<evidence type="ECO:0000256" key="2">
    <source>
        <dbReference type="ARBA" id="ARBA00004141"/>
    </source>
</evidence>
<gene>
    <name evidence="13" type="ORF">KDK92_22140</name>
</gene>
<accession>A0A9J6P8V8</accession>
<comment type="caution">
    <text evidence="13">The sequence shown here is derived from an EMBL/GenBank/DDBJ whole genome shotgun (WGS) entry which is preliminary data.</text>
</comment>
<dbReference type="RefSeq" id="WP_250861588.1">
    <property type="nucleotide sequence ID" value="NZ_JAGSOJ010000006.1"/>
</dbReference>
<dbReference type="EMBL" id="JAGSOJ010000006">
    <property type="protein sequence ID" value="MCM1992422.1"/>
    <property type="molecule type" value="Genomic_DNA"/>
</dbReference>
<dbReference type="InterPro" id="IPR036097">
    <property type="entry name" value="HisK_dim/P_sf"/>
</dbReference>
<evidence type="ECO:0000256" key="7">
    <source>
        <dbReference type="ARBA" id="ARBA00022777"/>
    </source>
</evidence>
<evidence type="ECO:0000313" key="14">
    <source>
        <dbReference type="Proteomes" id="UP001056429"/>
    </source>
</evidence>
<dbReference type="PROSITE" id="PS50109">
    <property type="entry name" value="HIS_KIN"/>
    <property type="match status" value="1"/>
</dbReference>
<keyword evidence="6 11" id="KW-0812">Transmembrane</keyword>
<reference evidence="13" key="1">
    <citation type="journal article" date="2021" name="mSystems">
        <title>Bacteria and Archaea Synergistically Convert Glycine Betaine to Biogenic Methane in the Formosa Cold Seep of the South China Sea.</title>
        <authorList>
            <person name="Li L."/>
            <person name="Zhang W."/>
            <person name="Zhang S."/>
            <person name="Song L."/>
            <person name="Sun Q."/>
            <person name="Zhang H."/>
            <person name="Xiang H."/>
            <person name="Dong X."/>
        </authorList>
    </citation>
    <scope>NUCLEOTIDE SEQUENCE</scope>
    <source>
        <strain evidence="13">ZWT</strain>
    </source>
</reference>
<dbReference type="Gene3D" id="1.10.287.130">
    <property type="match status" value="1"/>
</dbReference>
<dbReference type="Proteomes" id="UP001056429">
    <property type="component" value="Unassembled WGS sequence"/>
</dbReference>
<evidence type="ECO:0000256" key="9">
    <source>
        <dbReference type="ARBA" id="ARBA00023012"/>
    </source>
</evidence>
<evidence type="ECO:0000256" key="4">
    <source>
        <dbReference type="ARBA" id="ARBA00022553"/>
    </source>
</evidence>
<name>A0A9J6P8V8_9CLOT</name>
<dbReference type="EC" id="2.7.13.3" evidence="3"/>
<dbReference type="PANTHER" id="PTHR45528">
    <property type="entry name" value="SENSOR HISTIDINE KINASE CPXA"/>
    <property type="match status" value="1"/>
</dbReference>
<evidence type="ECO:0000256" key="10">
    <source>
        <dbReference type="ARBA" id="ARBA00023136"/>
    </source>
</evidence>
<evidence type="ECO:0000259" key="12">
    <source>
        <dbReference type="PROSITE" id="PS50109"/>
    </source>
</evidence>
<reference evidence="13" key="2">
    <citation type="submission" date="2021-04" db="EMBL/GenBank/DDBJ databases">
        <authorList>
            <person name="Dong X."/>
        </authorList>
    </citation>
    <scope>NUCLEOTIDE SEQUENCE</scope>
    <source>
        <strain evidence="13">ZWT</strain>
    </source>
</reference>
<dbReference type="SUPFAM" id="SSF55874">
    <property type="entry name" value="ATPase domain of HSP90 chaperone/DNA topoisomerase II/histidine kinase"/>
    <property type="match status" value="1"/>
</dbReference>
<dbReference type="CDD" id="cd00075">
    <property type="entry name" value="HATPase"/>
    <property type="match status" value="1"/>
</dbReference>
<dbReference type="Gene3D" id="3.30.565.10">
    <property type="entry name" value="Histidine kinase-like ATPase, C-terminal domain"/>
    <property type="match status" value="1"/>
</dbReference>
<evidence type="ECO:0000256" key="6">
    <source>
        <dbReference type="ARBA" id="ARBA00022692"/>
    </source>
</evidence>
<dbReference type="SMART" id="SM00388">
    <property type="entry name" value="HisKA"/>
    <property type="match status" value="1"/>
</dbReference>
<dbReference type="InterPro" id="IPR005467">
    <property type="entry name" value="His_kinase_dom"/>
</dbReference>
<protein>
    <recommendedName>
        <fullName evidence="3">histidine kinase</fullName>
        <ecNumber evidence="3">2.7.13.3</ecNumber>
    </recommendedName>
</protein>
<evidence type="ECO:0000256" key="5">
    <source>
        <dbReference type="ARBA" id="ARBA00022679"/>
    </source>
</evidence>
<dbReference type="InterPro" id="IPR003661">
    <property type="entry name" value="HisK_dim/P_dom"/>
</dbReference>
<dbReference type="GO" id="GO:0005886">
    <property type="term" value="C:plasma membrane"/>
    <property type="evidence" value="ECO:0007669"/>
    <property type="project" value="TreeGrafter"/>
</dbReference>
<evidence type="ECO:0000256" key="11">
    <source>
        <dbReference type="SAM" id="Phobius"/>
    </source>
</evidence>
<keyword evidence="5" id="KW-0808">Transferase</keyword>
<dbReference type="SMART" id="SM00387">
    <property type="entry name" value="HATPase_c"/>
    <property type="match status" value="1"/>
</dbReference>
<sequence length="307" mass="35301">MESIQILFILLIFLICIALYLIIQILKVRRQLETISVVLDDIEQGNINRRLITKNGDMTAKICYKINKIVMNNKEQFIKFQNTEQAYKKLMTSLSHDVRTPLTSLIGYLDAIHNEIVTGKEKDNYIEVARNKAYTLKDFVDMLFEWMKLDSKERIFLFEKTDVNELSRSIILDWIPMLEQCGFTYNFIIPETELFLNLDTNAFTRILNNLIQNVIVHSNGNSIDVEVVSQYNSTVIKVSDNGKGISECDLPHVFDRLYKCDKSRSIKGSGLGLSIVRELVKAHSGKIEVFSIPNQITIFKVILPLAL</sequence>
<feature type="transmembrane region" description="Helical" evidence="11">
    <location>
        <begin position="6"/>
        <end position="26"/>
    </location>
</feature>
<dbReference type="SUPFAM" id="SSF47384">
    <property type="entry name" value="Homodimeric domain of signal transducing histidine kinase"/>
    <property type="match status" value="1"/>
</dbReference>
<feature type="domain" description="Histidine kinase" evidence="12">
    <location>
        <begin position="93"/>
        <end position="307"/>
    </location>
</feature>
<keyword evidence="7 13" id="KW-0418">Kinase</keyword>
<keyword evidence="9" id="KW-0902">Two-component regulatory system</keyword>
<dbReference type="AlphaFoldDB" id="A0A9J6P8V8"/>
<keyword evidence="14" id="KW-1185">Reference proteome</keyword>
<dbReference type="Pfam" id="PF00512">
    <property type="entry name" value="HisKA"/>
    <property type="match status" value="1"/>
</dbReference>
<comment type="subcellular location">
    <subcellularLocation>
        <location evidence="2">Membrane</location>
        <topology evidence="2">Multi-pass membrane protein</topology>
    </subcellularLocation>
</comment>
<dbReference type="CDD" id="cd00082">
    <property type="entry name" value="HisKA"/>
    <property type="match status" value="1"/>
</dbReference>
<dbReference type="InterPro" id="IPR004358">
    <property type="entry name" value="Sig_transdc_His_kin-like_C"/>
</dbReference>
<dbReference type="PRINTS" id="PR00344">
    <property type="entry name" value="BCTRLSENSOR"/>
</dbReference>
<dbReference type="InterPro" id="IPR050398">
    <property type="entry name" value="HssS/ArlS-like"/>
</dbReference>
<dbReference type="Pfam" id="PF02518">
    <property type="entry name" value="HATPase_c"/>
    <property type="match status" value="1"/>
</dbReference>
<evidence type="ECO:0000256" key="3">
    <source>
        <dbReference type="ARBA" id="ARBA00012438"/>
    </source>
</evidence>
<evidence type="ECO:0000256" key="1">
    <source>
        <dbReference type="ARBA" id="ARBA00000085"/>
    </source>
</evidence>